<dbReference type="AlphaFoldDB" id="A0A494VVV5"/>
<evidence type="ECO:0000256" key="4">
    <source>
        <dbReference type="ARBA" id="ARBA00022840"/>
    </source>
</evidence>
<dbReference type="GO" id="GO:0016887">
    <property type="term" value="F:ATP hydrolysis activity"/>
    <property type="evidence" value="ECO:0007669"/>
    <property type="project" value="InterPro"/>
</dbReference>
<evidence type="ECO:0000259" key="8">
    <source>
        <dbReference type="PROSITE" id="PS50893"/>
    </source>
</evidence>
<keyword evidence="2 7" id="KW-0812">Transmembrane</keyword>
<feature type="transmembrane region" description="Helical" evidence="7">
    <location>
        <begin position="261"/>
        <end position="283"/>
    </location>
</feature>
<comment type="subcellular location">
    <subcellularLocation>
        <location evidence="1">Cell membrane</location>
        <topology evidence="1">Multi-pass membrane protein</topology>
    </subcellularLocation>
</comment>
<dbReference type="Pfam" id="PF00005">
    <property type="entry name" value="ABC_tran"/>
    <property type="match status" value="1"/>
</dbReference>
<dbReference type="InterPro" id="IPR003439">
    <property type="entry name" value="ABC_transporter-like_ATP-bd"/>
</dbReference>
<evidence type="ECO:0000256" key="2">
    <source>
        <dbReference type="ARBA" id="ARBA00022692"/>
    </source>
</evidence>
<dbReference type="OrthoDB" id="9801987at2"/>
<dbReference type="SUPFAM" id="SSF90123">
    <property type="entry name" value="ABC transporter transmembrane region"/>
    <property type="match status" value="1"/>
</dbReference>
<dbReference type="InterPro" id="IPR027417">
    <property type="entry name" value="P-loop_NTPase"/>
</dbReference>
<name>A0A494VVV5_9SPHI</name>
<evidence type="ECO:0000259" key="9">
    <source>
        <dbReference type="PROSITE" id="PS50929"/>
    </source>
</evidence>
<dbReference type="Gene3D" id="3.40.50.300">
    <property type="entry name" value="P-loop containing nucleotide triphosphate hydrolases"/>
    <property type="match status" value="1"/>
</dbReference>
<feature type="transmembrane region" description="Helical" evidence="7">
    <location>
        <begin position="178"/>
        <end position="199"/>
    </location>
</feature>
<dbReference type="Proteomes" id="UP000270046">
    <property type="component" value="Chromosome"/>
</dbReference>
<dbReference type="Gene3D" id="1.20.1560.10">
    <property type="entry name" value="ABC transporter type 1, transmembrane domain"/>
    <property type="match status" value="1"/>
</dbReference>
<keyword evidence="3" id="KW-0547">Nucleotide-binding</keyword>
<evidence type="ECO:0000313" key="10">
    <source>
        <dbReference type="EMBL" id="AYL95395.1"/>
    </source>
</evidence>
<keyword evidence="11" id="KW-1185">Reference proteome</keyword>
<keyword evidence="5 7" id="KW-1133">Transmembrane helix</keyword>
<sequence>MVPVMKLLKVTVKLIYSMLKQIPDMYKRADLGKVSGVLLAVVNLTAGLMLTGISGWFITTTALTGSGVLSLLTYNLFLPGALIRMLAVGRPLIGYAERLFTHRITLRLAGEARVNIFKYLLNIKKKELVKFRSTDLAARITGDVAEMDNFYLSAVLPWLSTLIVFTITALTISYYLPLLTWAMFLLLMTCGALIPYISLRIGKKHELLRAGHLKALQEELAEYLDGLKDLELFGCLGRYHESLLLHIRSIESFRIGFLKKIATRTLITGICIQAFFAIGILIISGPGRLVFSSAEKVLVILILLALYETLYAMPETAARFARTLLAGSRILLASSDGEPARKYGSLPQGNAIQLEQVNFAYGRHCIFDKLSLKIHENTVSVITGVNGAGKSTLLDLIAGLQEASQGMIYIGGTPARQIEPAKLNEQIAYMEQRPALFEGSIFENIALAKTCCTTPEVIHAAIKSGLFKAEKNAMAFLKKPVGTGGRHLSTGQSRMIALARIILKDAPIILLDEPTEGLSQTAEHNFLKLIRSWKGYKTILIVTHKTALLDIADHRISL</sequence>
<dbReference type="PROSITE" id="PS50929">
    <property type="entry name" value="ABC_TM1F"/>
    <property type="match status" value="1"/>
</dbReference>
<dbReference type="KEGG" id="muh:HYN43_008860"/>
<feature type="transmembrane region" description="Helical" evidence="7">
    <location>
        <begin position="150"/>
        <end position="172"/>
    </location>
</feature>
<keyword evidence="6 7" id="KW-0472">Membrane</keyword>
<evidence type="ECO:0000256" key="5">
    <source>
        <dbReference type="ARBA" id="ARBA00022989"/>
    </source>
</evidence>
<reference evidence="10 11" key="1">
    <citation type="submission" date="2018-10" db="EMBL/GenBank/DDBJ databases">
        <title>Genome sequencing of Mucilaginibacter sp. HYN0043.</title>
        <authorList>
            <person name="Kim M."/>
            <person name="Yi H."/>
        </authorList>
    </citation>
    <scope>NUCLEOTIDE SEQUENCE [LARGE SCALE GENOMIC DNA]</scope>
    <source>
        <strain evidence="10 11">HYN0043</strain>
    </source>
</reference>
<gene>
    <name evidence="10" type="ORF">HYN43_008860</name>
</gene>
<dbReference type="SMART" id="SM00382">
    <property type="entry name" value="AAA"/>
    <property type="match status" value="1"/>
</dbReference>
<evidence type="ECO:0000256" key="6">
    <source>
        <dbReference type="ARBA" id="ARBA00023136"/>
    </source>
</evidence>
<keyword evidence="4 10" id="KW-0067">ATP-binding</keyword>
<dbReference type="GO" id="GO:0140359">
    <property type="term" value="F:ABC-type transporter activity"/>
    <property type="evidence" value="ECO:0007669"/>
    <property type="project" value="InterPro"/>
</dbReference>
<dbReference type="InterPro" id="IPR039421">
    <property type="entry name" value="Type_1_exporter"/>
</dbReference>
<dbReference type="PANTHER" id="PTHR24221">
    <property type="entry name" value="ATP-BINDING CASSETTE SUB-FAMILY B"/>
    <property type="match status" value="1"/>
</dbReference>
<accession>A0A494VVV5</accession>
<proteinExistence type="predicted"/>
<dbReference type="InterPro" id="IPR003593">
    <property type="entry name" value="AAA+_ATPase"/>
</dbReference>
<dbReference type="SUPFAM" id="SSF52540">
    <property type="entry name" value="P-loop containing nucleoside triphosphate hydrolases"/>
    <property type="match status" value="1"/>
</dbReference>
<feature type="domain" description="ABC transmembrane type-1" evidence="9">
    <location>
        <begin position="36"/>
        <end position="322"/>
    </location>
</feature>
<dbReference type="InterPro" id="IPR011527">
    <property type="entry name" value="ABC1_TM_dom"/>
</dbReference>
<organism evidence="10 11">
    <name type="scientific">Mucilaginibacter celer</name>
    <dbReference type="NCBI Taxonomy" id="2305508"/>
    <lineage>
        <taxon>Bacteria</taxon>
        <taxon>Pseudomonadati</taxon>
        <taxon>Bacteroidota</taxon>
        <taxon>Sphingobacteriia</taxon>
        <taxon>Sphingobacteriales</taxon>
        <taxon>Sphingobacteriaceae</taxon>
        <taxon>Mucilaginibacter</taxon>
    </lineage>
</organism>
<evidence type="ECO:0000313" key="11">
    <source>
        <dbReference type="Proteomes" id="UP000270046"/>
    </source>
</evidence>
<feature type="domain" description="ABC transporter" evidence="8">
    <location>
        <begin position="352"/>
        <end position="558"/>
    </location>
</feature>
<dbReference type="GO" id="GO:0034040">
    <property type="term" value="F:ATPase-coupled lipid transmembrane transporter activity"/>
    <property type="evidence" value="ECO:0007669"/>
    <property type="project" value="TreeGrafter"/>
</dbReference>
<dbReference type="EMBL" id="CP032869">
    <property type="protein sequence ID" value="AYL95395.1"/>
    <property type="molecule type" value="Genomic_DNA"/>
</dbReference>
<protein>
    <submittedName>
        <fullName evidence="10">ATP-binding cassette domain-containing protein</fullName>
    </submittedName>
</protein>
<dbReference type="PROSITE" id="PS50893">
    <property type="entry name" value="ABC_TRANSPORTER_2"/>
    <property type="match status" value="1"/>
</dbReference>
<evidence type="ECO:0000256" key="7">
    <source>
        <dbReference type="SAM" id="Phobius"/>
    </source>
</evidence>
<dbReference type="PANTHER" id="PTHR24221:SF248">
    <property type="entry name" value="ABC TRANSPORTER TRANSMEMBRANE REGION"/>
    <property type="match status" value="1"/>
</dbReference>
<evidence type="ECO:0000256" key="1">
    <source>
        <dbReference type="ARBA" id="ARBA00004651"/>
    </source>
</evidence>
<dbReference type="InterPro" id="IPR036640">
    <property type="entry name" value="ABC1_TM_sf"/>
</dbReference>
<feature type="transmembrane region" description="Helical" evidence="7">
    <location>
        <begin position="71"/>
        <end position="93"/>
    </location>
</feature>
<evidence type="ECO:0000256" key="3">
    <source>
        <dbReference type="ARBA" id="ARBA00022741"/>
    </source>
</evidence>
<dbReference type="GO" id="GO:0005886">
    <property type="term" value="C:plasma membrane"/>
    <property type="evidence" value="ECO:0007669"/>
    <property type="project" value="UniProtKB-SubCell"/>
</dbReference>
<feature type="transmembrane region" description="Helical" evidence="7">
    <location>
        <begin position="37"/>
        <end position="59"/>
    </location>
</feature>
<dbReference type="GO" id="GO:0005524">
    <property type="term" value="F:ATP binding"/>
    <property type="evidence" value="ECO:0007669"/>
    <property type="project" value="UniProtKB-KW"/>
</dbReference>